<name>A0ABR1M014_9PEZI</name>
<feature type="compositionally biased region" description="Basic and acidic residues" evidence="1">
    <location>
        <begin position="431"/>
        <end position="443"/>
    </location>
</feature>
<reference evidence="2 3" key="1">
    <citation type="submission" date="2024-04" db="EMBL/GenBank/DDBJ databases">
        <title>Phyllosticta paracitricarpa is synonymous to the EU quarantine fungus P. citricarpa based on phylogenomic analyses.</title>
        <authorList>
            <consortium name="Lawrence Berkeley National Laboratory"/>
            <person name="Van ingen-buijs V.A."/>
            <person name="Van westerhoven A.C."/>
            <person name="Haridas S."/>
            <person name="Skiadas P."/>
            <person name="Martin F."/>
            <person name="Groenewald J.Z."/>
            <person name="Crous P.W."/>
            <person name="Seidl M.F."/>
        </authorList>
    </citation>
    <scope>NUCLEOTIDE SEQUENCE [LARGE SCALE GENOMIC DNA]</scope>
    <source>
        <strain evidence="2 3">CPC 17464</strain>
    </source>
</reference>
<feature type="region of interest" description="Disordered" evidence="1">
    <location>
        <begin position="1"/>
        <end position="45"/>
    </location>
</feature>
<proteinExistence type="predicted"/>
<dbReference type="Proteomes" id="UP001360953">
    <property type="component" value="Unassembled WGS sequence"/>
</dbReference>
<feature type="compositionally biased region" description="Basic residues" evidence="1">
    <location>
        <begin position="131"/>
        <end position="154"/>
    </location>
</feature>
<evidence type="ECO:0000313" key="3">
    <source>
        <dbReference type="Proteomes" id="UP001360953"/>
    </source>
</evidence>
<dbReference type="EMBL" id="JBBPEH010000003">
    <property type="protein sequence ID" value="KAK7540801.1"/>
    <property type="molecule type" value="Genomic_DNA"/>
</dbReference>
<evidence type="ECO:0000313" key="2">
    <source>
        <dbReference type="EMBL" id="KAK7540801.1"/>
    </source>
</evidence>
<gene>
    <name evidence="2" type="ORF">J3D65DRAFT_255077</name>
</gene>
<accession>A0ABR1M014</accession>
<protein>
    <submittedName>
        <fullName evidence="2">Uncharacterized protein</fullName>
    </submittedName>
</protein>
<evidence type="ECO:0000256" key="1">
    <source>
        <dbReference type="SAM" id="MobiDB-lite"/>
    </source>
</evidence>
<feature type="compositionally biased region" description="Basic and acidic residues" evidence="1">
    <location>
        <begin position="71"/>
        <end position="88"/>
    </location>
</feature>
<organism evidence="2 3">
    <name type="scientific">Phyllosticta citribraziliensis</name>
    <dbReference type="NCBI Taxonomy" id="989973"/>
    <lineage>
        <taxon>Eukaryota</taxon>
        <taxon>Fungi</taxon>
        <taxon>Dikarya</taxon>
        <taxon>Ascomycota</taxon>
        <taxon>Pezizomycotina</taxon>
        <taxon>Dothideomycetes</taxon>
        <taxon>Dothideomycetes incertae sedis</taxon>
        <taxon>Botryosphaeriales</taxon>
        <taxon>Phyllostictaceae</taxon>
        <taxon>Phyllosticta</taxon>
    </lineage>
</organism>
<feature type="compositionally biased region" description="Basic and acidic residues" evidence="1">
    <location>
        <begin position="116"/>
        <end position="130"/>
    </location>
</feature>
<feature type="region of interest" description="Disordered" evidence="1">
    <location>
        <begin position="66"/>
        <end position="443"/>
    </location>
</feature>
<keyword evidence="3" id="KW-1185">Reference proteome</keyword>
<dbReference type="RefSeq" id="XP_066657732.1">
    <property type="nucleotide sequence ID" value="XM_066794832.1"/>
</dbReference>
<dbReference type="GeneID" id="92027738"/>
<feature type="compositionally biased region" description="Polar residues" evidence="1">
    <location>
        <begin position="420"/>
        <end position="430"/>
    </location>
</feature>
<feature type="compositionally biased region" description="Polar residues" evidence="1">
    <location>
        <begin position="326"/>
        <end position="336"/>
    </location>
</feature>
<sequence>MDVCKWLEETVGPGPPATLTLPPARDAREEPVHQNDRPSFHQTRGCNHLFSDSSLLHVVRSGNVQGFSAHNPDHIQRPPRQFLDEDRPTTAPSDASDPHQQDGADPYTRRPRRRTRPEMYEPKLGGDRERTKQRRKREKEKSGKKGSKPKPRPKAAKDKPSHRAHAFQAQNVSTERLTMKPNRSIGLFTKGRASTPVKGRGLPDLVFSEMRFLQKQDDTREKNQEETRNKRKRKDPTHVQGQEISAYFGAKRPPLADKDQNIQRKPSEHRSRSTSLRQRSHSRSSTRFESARPPIELPDKPYLGFGSRGVDPVASDPTHYIPWSESVRNASHQEYQPSEAPLPPIQPSLRPYKQSAKAHGSVGGQSGRDSGASGEGEWSQRGGQIAARSTSDRCRNSKVIPEGVGRRESGSSPKAIAERSVSSTSNQSTVPRHEPRLRKESPRFNGRFDKSVLTANLEKETVDGAVKADNHREPNRSVPNQVPDCRVERRKMRTENAVFLNADSNEIDPAKVPTPRSSSPLGILLRNCENACNESYSDTGSLSSAIPVSNSPPATKKVLTYQRDEVHRPTMPQRWASGHGPGRPSFYERQWSEVGVDEVPCENLEGEDDVDAGNYANVTGNAYTDIDFGGSGCWAGDDPEVPGAWNRGYGDGFEDFPGPSAEDVAAKTRASVGGEVEWTWRRHKLY</sequence>
<feature type="compositionally biased region" description="Basic and acidic residues" evidence="1">
    <location>
        <begin position="25"/>
        <end position="39"/>
    </location>
</feature>
<feature type="compositionally biased region" description="Basic and acidic residues" evidence="1">
    <location>
        <begin position="212"/>
        <end position="228"/>
    </location>
</feature>
<comment type="caution">
    <text evidence="2">The sequence shown here is derived from an EMBL/GenBank/DDBJ whole genome shotgun (WGS) entry which is preliminary data.</text>
</comment>
<feature type="compositionally biased region" description="Basic and acidic residues" evidence="1">
    <location>
        <begin position="254"/>
        <end position="271"/>
    </location>
</feature>